<dbReference type="GO" id="GO:0006270">
    <property type="term" value="P:DNA replication initiation"/>
    <property type="evidence" value="ECO:0007669"/>
    <property type="project" value="TreeGrafter"/>
</dbReference>
<dbReference type="GO" id="GO:0003677">
    <property type="term" value="F:DNA binding"/>
    <property type="evidence" value="ECO:0007669"/>
    <property type="project" value="InterPro"/>
</dbReference>
<gene>
    <name evidence="7" type="ORF">GAYE_SCF63G6643</name>
</gene>
<sequence>MDELADFRGAVETALRRRGFEKSLKNEQIIQEIVRICSKYKITVEKLLFKHDLLWMKNLVPDALNLDVLDKLDAQLQQETTQNSCKENEFSSSNLQGSSSAQKQFVFNLDDLFEGNLLNREAPLNANCQRDAVSREDSACVQLDSPPFSPVRGIFNKQARAPQRATESEFLLEGDLDVNVLPSETRNSGEVLDEYIGKGYQHLAQNGSIHRMERINLAYETKETFFYACNETENANQIYEQYVEKMCKALISKIQKTPSESVQWPASWDYLPASEEKHLVAGYIRRVDWIPKGVQVVVDDTHSHLFTVNISSLGSCSLFPGAVVVFEGTKCQDGSFQAERVFNITYLNSDSNKSYNSMMKHPMETIVKEIQVIVASGPFTISTNLRYDPLKRLLEKAEEMKPDLVILIGPFLDESHRLVENGPVEVTYEEIIAKRVGRLLSSCFSKISTKCVIIPHLNDVFHHFTFPQRAFDHSAFFPDEKPDNVIFLDNPAVFRFGHIDISATSVPVLDDLSAVAYIKTPNQKGRIAALCEILVDEESFYPIFPPVQERPLDYSNVQRLKWDTKKTKLVILISSLKPFTQKLKGNILCVNPGRLSKGVNNGSFALINTCFQDFSGDGKDSEEVDFCNFTRVKIIRS</sequence>
<evidence type="ECO:0000313" key="7">
    <source>
        <dbReference type="EMBL" id="KAK4528698.1"/>
    </source>
</evidence>
<dbReference type="InterPro" id="IPR007185">
    <property type="entry name" value="DNA_pol_a/d/e_bsu"/>
</dbReference>
<proteinExistence type="inferred from homology"/>
<dbReference type="InterPro" id="IPR016722">
    <property type="entry name" value="DNA_pol_alpha_bsu"/>
</dbReference>
<feature type="domain" description="DNA polymerase alpha/delta/epsilon subunit B" evidence="6">
    <location>
        <begin position="372"/>
        <end position="555"/>
    </location>
</feature>
<evidence type="ECO:0000256" key="5">
    <source>
        <dbReference type="ARBA" id="ARBA00023242"/>
    </source>
</evidence>
<keyword evidence="8" id="KW-1185">Reference proteome</keyword>
<reference evidence="7 8" key="1">
    <citation type="submission" date="2022-07" db="EMBL/GenBank/DDBJ databases">
        <title>Genome-wide signatures of adaptation to extreme environments.</title>
        <authorList>
            <person name="Cho C.H."/>
            <person name="Yoon H.S."/>
        </authorList>
    </citation>
    <scope>NUCLEOTIDE SEQUENCE [LARGE SCALE GENOMIC DNA]</scope>
    <source>
        <strain evidence="7 8">108.79 E11</strain>
    </source>
</reference>
<evidence type="ECO:0000313" key="8">
    <source>
        <dbReference type="Proteomes" id="UP001300502"/>
    </source>
</evidence>
<keyword evidence="5" id="KW-0539">Nucleus</keyword>
<dbReference type="Gene3D" id="3.60.21.60">
    <property type="match status" value="2"/>
</dbReference>
<evidence type="ECO:0000256" key="3">
    <source>
        <dbReference type="ARBA" id="ARBA00018596"/>
    </source>
</evidence>
<keyword evidence="4" id="KW-0235">DNA replication</keyword>
<protein>
    <recommendedName>
        <fullName evidence="3">DNA polymerase alpha subunit B</fullName>
    </recommendedName>
</protein>
<evidence type="ECO:0000256" key="4">
    <source>
        <dbReference type="ARBA" id="ARBA00022705"/>
    </source>
</evidence>
<dbReference type="Pfam" id="PF04042">
    <property type="entry name" value="DNA_pol_E_B"/>
    <property type="match status" value="1"/>
</dbReference>
<comment type="subcellular location">
    <subcellularLocation>
        <location evidence="1">Nucleus</location>
    </subcellularLocation>
</comment>
<dbReference type="GO" id="GO:0005658">
    <property type="term" value="C:alpha DNA polymerase:primase complex"/>
    <property type="evidence" value="ECO:0007669"/>
    <property type="project" value="TreeGrafter"/>
</dbReference>
<dbReference type="Proteomes" id="UP001300502">
    <property type="component" value="Unassembled WGS sequence"/>
</dbReference>
<comment type="caution">
    <text evidence="7">The sequence shown here is derived from an EMBL/GenBank/DDBJ whole genome shotgun (WGS) entry which is preliminary data.</text>
</comment>
<evidence type="ECO:0000256" key="2">
    <source>
        <dbReference type="ARBA" id="ARBA00007299"/>
    </source>
</evidence>
<organism evidence="7 8">
    <name type="scientific">Galdieria yellowstonensis</name>
    <dbReference type="NCBI Taxonomy" id="3028027"/>
    <lineage>
        <taxon>Eukaryota</taxon>
        <taxon>Rhodophyta</taxon>
        <taxon>Bangiophyceae</taxon>
        <taxon>Galdieriales</taxon>
        <taxon>Galdieriaceae</taxon>
        <taxon>Galdieria</taxon>
    </lineage>
</organism>
<dbReference type="AlphaFoldDB" id="A0AAV9IN46"/>
<evidence type="ECO:0000256" key="1">
    <source>
        <dbReference type="ARBA" id="ARBA00004123"/>
    </source>
</evidence>
<dbReference type="PANTHER" id="PTHR23061:SF12">
    <property type="entry name" value="DNA POLYMERASE ALPHA SUBUNIT B"/>
    <property type="match status" value="1"/>
</dbReference>
<name>A0AAV9IN46_9RHOD</name>
<dbReference type="EMBL" id="JANCYU010000068">
    <property type="protein sequence ID" value="KAK4528698.1"/>
    <property type="molecule type" value="Genomic_DNA"/>
</dbReference>
<evidence type="ECO:0000259" key="6">
    <source>
        <dbReference type="Pfam" id="PF04042"/>
    </source>
</evidence>
<accession>A0AAV9IN46</accession>
<comment type="similarity">
    <text evidence="2">Belongs to the DNA polymerase alpha subunit B family.</text>
</comment>
<dbReference type="PANTHER" id="PTHR23061">
    <property type="entry name" value="DNA POLYMERASE 2 ALPHA 70 KDA SUBUNIT"/>
    <property type="match status" value="1"/>
</dbReference>